<name>A0ABX2D4U2_9CYAN</name>
<accession>A0ABX2D4U2</accession>
<organism evidence="1 2">
    <name type="scientific">Microcoleus asticus IPMA8</name>
    <dbReference type="NCBI Taxonomy" id="2563858"/>
    <lineage>
        <taxon>Bacteria</taxon>
        <taxon>Bacillati</taxon>
        <taxon>Cyanobacteriota</taxon>
        <taxon>Cyanophyceae</taxon>
        <taxon>Oscillatoriophycideae</taxon>
        <taxon>Oscillatoriales</taxon>
        <taxon>Microcoleaceae</taxon>
        <taxon>Microcoleus</taxon>
        <taxon>Microcoleus asticus</taxon>
    </lineage>
</organism>
<keyword evidence="2" id="KW-1185">Reference proteome</keyword>
<evidence type="ECO:0000313" key="2">
    <source>
        <dbReference type="Proteomes" id="UP000702425"/>
    </source>
</evidence>
<gene>
    <name evidence="1" type="ORF">E5S67_04681</name>
</gene>
<proteinExistence type="predicted"/>
<dbReference type="EMBL" id="SRRZ01000104">
    <property type="protein sequence ID" value="NQE36915.1"/>
    <property type="molecule type" value="Genomic_DNA"/>
</dbReference>
<comment type="caution">
    <text evidence="1">The sequence shown here is derived from an EMBL/GenBank/DDBJ whole genome shotgun (WGS) entry which is preliminary data.</text>
</comment>
<reference evidence="1 2" key="1">
    <citation type="journal article" date="2020" name="Sci. Rep.">
        <title>A novel cyanobacterial geosmin producer, revising GeoA distribution and dispersion patterns in Bacteria.</title>
        <authorList>
            <person name="Churro C."/>
            <person name="Semedo-Aguiar A.P."/>
            <person name="Silva A.D."/>
            <person name="Pereira-Leal J.B."/>
            <person name="Leite R.B."/>
        </authorList>
    </citation>
    <scope>NUCLEOTIDE SEQUENCE [LARGE SCALE GENOMIC DNA]</scope>
    <source>
        <strain evidence="1 2">IPMA8</strain>
    </source>
</reference>
<sequence length="140" mass="15960">MKKMTTQLLELEGTWEEILAQSAKFADRRVRVIVLADEEPLKSAEDCFRQGGKEAMTGDTVPLSELWEGIDAAIEMMQSLPETLQQQVAEYLKEYIADLKDELQWDESFKKTQPQLVAAAQRAKQEIAEGKAQEMRLNEL</sequence>
<dbReference type="Proteomes" id="UP000702425">
    <property type="component" value="Unassembled WGS sequence"/>
</dbReference>
<protein>
    <submittedName>
        <fullName evidence="1">Uncharacterized protein</fullName>
    </submittedName>
</protein>
<evidence type="ECO:0000313" key="1">
    <source>
        <dbReference type="EMBL" id="NQE36915.1"/>
    </source>
</evidence>